<evidence type="ECO:0008006" key="3">
    <source>
        <dbReference type="Google" id="ProtNLM"/>
    </source>
</evidence>
<feature type="chain" id="PRO_5019229186" description="Lipoprotein" evidence="1">
    <location>
        <begin position="24"/>
        <end position="262"/>
    </location>
</feature>
<accession>A0A3S7UUR5</accession>
<evidence type="ECO:0000256" key="1">
    <source>
        <dbReference type="SAM" id="SignalP"/>
    </source>
</evidence>
<evidence type="ECO:0000313" key="2">
    <source>
        <dbReference type="EMBL" id="AYM52463.1"/>
    </source>
</evidence>
<reference evidence="2" key="1">
    <citation type="journal article" date="2018" name="J. Ind. Microbiol. Biotechnol.">
        <title>Genome mining reveals uncommon alkylpyrones as type III PKS products from myxobacteria.</title>
        <authorList>
            <person name="Hug J.J."/>
            <person name="Panter F."/>
            <person name="Krug D."/>
            <person name="Muller R."/>
        </authorList>
    </citation>
    <scope>NUCLEOTIDE SEQUENCE</scope>
    <source>
        <strain evidence="2">MCy8375</strain>
    </source>
</reference>
<feature type="signal peptide" evidence="1">
    <location>
        <begin position="1"/>
        <end position="23"/>
    </location>
</feature>
<dbReference type="EMBL" id="MH908875">
    <property type="protein sequence ID" value="AYM52463.1"/>
    <property type="molecule type" value="Genomic_DNA"/>
</dbReference>
<keyword evidence="1" id="KW-0732">Signal</keyword>
<dbReference type="PROSITE" id="PS51257">
    <property type="entry name" value="PROKAR_LIPOPROTEIN"/>
    <property type="match status" value="1"/>
</dbReference>
<organism evidence="2">
    <name type="scientific">Archangium gephyra</name>
    <dbReference type="NCBI Taxonomy" id="48"/>
    <lineage>
        <taxon>Bacteria</taxon>
        <taxon>Pseudomonadati</taxon>
        <taxon>Myxococcota</taxon>
        <taxon>Myxococcia</taxon>
        <taxon>Myxococcales</taxon>
        <taxon>Cystobacterineae</taxon>
        <taxon>Archangiaceae</taxon>
        <taxon>Archangium</taxon>
    </lineage>
</organism>
<proteinExistence type="predicted"/>
<dbReference type="AlphaFoldDB" id="A0A3S7UUR5"/>
<protein>
    <recommendedName>
        <fullName evidence="3">Lipoprotein</fullName>
    </recommendedName>
</protein>
<name>A0A3S7UUR5_9BACT</name>
<sequence>MPHRFVCRWGGLVAVCLLLGACASTLGREAPRQYALDSLSASCLKNPLSCATGPVQTVGAAVASAAAVGHALSPEMMTSIKAEMKECANKARTEVLSRLGGTFEGLVPKAAECKAMTVDAQGRSVTWAIRLGLEMHEVALACAQAKLGERSLKFSLKPRYRFNRETKEKSLITPEEKAELLRQGGEQLKGTLEPDVVIHTGDPLQVLTVYDFKFPCVDFDKAPKWRVYPPGHVYEGRTQGDIYREAFGPDVELIGAREGVFW</sequence>